<gene>
    <name evidence="2" type="ORF">NBH00_06060</name>
</gene>
<name>A0ABY5DXD3_9ACTN</name>
<accession>A0ABY5DXD3</accession>
<evidence type="ECO:0000256" key="1">
    <source>
        <dbReference type="SAM" id="Phobius"/>
    </source>
</evidence>
<keyword evidence="3" id="KW-1185">Reference proteome</keyword>
<keyword evidence="1" id="KW-1133">Transmembrane helix</keyword>
<evidence type="ECO:0000313" key="3">
    <source>
        <dbReference type="Proteomes" id="UP001056035"/>
    </source>
</evidence>
<feature type="transmembrane region" description="Helical" evidence="1">
    <location>
        <begin position="6"/>
        <end position="26"/>
    </location>
</feature>
<evidence type="ECO:0000313" key="2">
    <source>
        <dbReference type="EMBL" id="UTI65776.1"/>
    </source>
</evidence>
<dbReference type="RefSeq" id="WP_254572454.1">
    <property type="nucleotide sequence ID" value="NZ_CP098502.1"/>
</dbReference>
<sequence>MAGTIANYIAVACGLVALGYLVWLAAHPDEERHQETDDRAFFDAHGRWPDEPEEAAIPRASGRSYADVDVLPKRRED</sequence>
<proteinExistence type="predicted"/>
<dbReference type="EMBL" id="CP098502">
    <property type="protein sequence ID" value="UTI65776.1"/>
    <property type="molecule type" value="Genomic_DNA"/>
</dbReference>
<keyword evidence="1" id="KW-0812">Transmembrane</keyword>
<organism evidence="2 3">
    <name type="scientific">Paraconexibacter antarcticus</name>
    <dbReference type="NCBI Taxonomy" id="2949664"/>
    <lineage>
        <taxon>Bacteria</taxon>
        <taxon>Bacillati</taxon>
        <taxon>Actinomycetota</taxon>
        <taxon>Thermoleophilia</taxon>
        <taxon>Solirubrobacterales</taxon>
        <taxon>Paraconexibacteraceae</taxon>
        <taxon>Paraconexibacter</taxon>
    </lineage>
</organism>
<dbReference type="Proteomes" id="UP001056035">
    <property type="component" value="Chromosome"/>
</dbReference>
<keyword evidence="1" id="KW-0472">Membrane</keyword>
<reference evidence="2 3" key="1">
    <citation type="submission" date="2022-06" db="EMBL/GenBank/DDBJ databases">
        <title>Paraconexibacter antarcticus.</title>
        <authorList>
            <person name="Kim C.S."/>
        </authorList>
    </citation>
    <scope>NUCLEOTIDE SEQUENCE [LARGE SCALE GENOMIC DNA]</scope>
    <source>
        <strain evidence="2 3">02-257</strain>
    </source>
</reference>
<protein>
    <submittedName>
        <fullName evidence="2">Uncharacterized protein</fullName>
    </submittedName>
</protein>